<dbReference type="Pfam" id="PF10988">
    <property type="entry name" value="DUF2807"/>
    <property type="match status" value="1"/>
</dbReference>
<reference evidence="2" key="2">
    <citation type="submission" date="2020-03" db="EMBL/GenBank/DDBJ databases">
        <title>Flavobacteriaceae bacterium strain TP-CH-4, a member of the family Flavobacteriaceae isolated from a deep-sea seamount.</title>
        <authorList>
            <person name="Zhang D.-C."/>
        </authorList>
    </citation>
    <scope>NUCLEOTIDE SEQUENCE</scope>
    <source>
        <strain evidence="2">TP-CH-4</strain>
    </source>
</reference>
<reference evidence="2" key="1">
    <citation type="submission" date="2019-07" db="EMBL/GenBank/DDBJ databases">
        <authorList>
            <person name="De-Chao Zhang Q."/>
        </authorList>
    </citation>
    <scope>NUCLEOTIDE SEQUENCE</scope>
    <source>
        <strain evidence="2">TP-CH-4</strain>
    </source>
</reference>
<evidence type="ECO:0000313" key="3">
    <source>
        <dbReference type="Proteomes" id="UP000707206"/>
    </source>
</evidence>
<dbReference type="Gene3D" id="2.160.20.120">
    <property type="match status" value="1"/>
</dbReference>
<sequence length="250" mass="27971">MKKLTVFTTVLMITVFSLQSVSGQLEAIPVKSFEKLIVSPHIEVILKEGNEESVVINESEISKDKINFEVSGKTLRVYLDGARVITKSERVAYDNYEGRRSIYDGTMAKVTITYKRLKNLSIRGEEKVHVASAMNQKNMKLTIFGESKVYFDNLIAENLTVAIYGESYLEITDGSVNHQVYRAYGESEVNASEIRNRSTKITAYGESNFRVKVSDRLKITCFGEATINYAGNPEVEKGIVIGEASIRKVG</sequence>
<dbReference type="EMBL" id="VIKU02000001">
    <property type="protein sequence ID" value="NHF58739.1"/>
    <property type="molecule type" value="Genomic_DNA"/>
</dbReference>
<gene>
    <name evidence="2" type="ORF">FK220_005270</name>
</gene>
<name>A0A967AQX9_9FLAO</name>
<keyword evidence="3" id="KW-1185">Reference proteome</keyword>
<comment type="caution">
    <text evidence="2">The sequence shown here is derived from an EMBL/GenBank/DDBJ whole genome shotgun (WGS) entry which is preliminary data.</text>
</comment>
<dbReference type="AlphaFoldDB" id="A0A967AQX9"/>
<dbReference type="PANTHER" id="PTHR39200">
    <property type="entry name" value="HYPOTHETICAL EXPORTED PROTEIN"/>
    <property type="match status" value="1"/>
</dbReference>
<feature type="domain" description="Putative auto-transporter adhesin head GIN" evidence="1">
    <location>
        <begin position="33"/>
        <end position="233"/>
    </location>
</feature>
<protein>
    <submittedName>
        <fullName evidence="2">DUF2807 domain-containing protein</fullName>
    </submittedName>
</protein>
<evidence type="ECO:0000259" key="1">
    <source>
        <dbReference type="Pfam" id="PF10988"/>
    </source>
</evidence>
<accession>A0A967AQX9</accession>
<dbReference type="PANTHER" id="PTHR39200:SF1">
    <property type="entry name" value="AUTO-TRANSPORTER ADHESIN HEAD GIN DOMAIN-CONTAINING PROTEIN-RELATED"/>
    <property type="match status" value="1"/>
</dbReference>
<proteinExistence type="predicted"/>
<dbReference type="InterPro" id="IPR021255">
    <property type="entry name" value="DUF2807"/>
</dbReference>
<dbReference type="RefSeq" id="WP_152573212.1">
    <property type="nucleotide sequence ID" value="NZ_VIKU02000001.1"/>
</dbReference>
<dbReference type="Proteomes" id="UP000707206">
    <property type="component" value="Unassembled WGS sequence"/>
</dbReference>
<evidence type="ECO:0000313" key="2">
    <source>
        <dbReference type="EMBL" id="NHF58739.1"/>
    </source>
</evidence>
<organism evidence="2 3">
    <name type="scientific">Pelagihabitans pacificus</name>
    <dbReference type="NCBI Taxonomy" id="2696054"/>
    <lineage>
        <taxon>Bacteria</taxon>
        <taxon>Pseudomonadati</taxon>
        <taxon>Bacteroidota</taxon>
        <taxon>Flavobacteriia</taxon>
        <taxon>Flavobacteriales</taxon>
        <taxon>Flavobacteriaceae</taxon>
        <taxon>Pelagihabitans</taxon>
    </lineage>
</organism>